<dbReference type="OrthoDB" id="10412427at2759"/>
<evidence type="ECO:0000313" key="2">
    <source>
        <dbReference type="EMBL" id="GES96162.1"/>
    </source>
</evidence>
<organism evidence="1 3">
    <name type="scientific">Rhizophagus clarus</name>
    <dbReference type="NCBI Taxonomy" id="94130"/>
    <lineage>
        <taxon>Eukaryota</taxon>
        <taxon>Fungi</taxon>
        <taxon>Fungi incertae sedis</taxon>
        <taxon>Mucoromycota</taxon>
        <taxon>Glomeromycotina</taxon>
        <taxon>Glomeromycetes</taxon>
        <taxon>Glomerales</taxon>
        <taxon>Glomeraceae</taxon>
        <taxon>Rhizophagus</taxon>
    </lineage>
</organism>
<reference evidence="1 3" key="1">
    <citation type="submission" date="2017-11" db="EMBL/GenBank/DDBJ databases">
        <title>The genome of Rhizophagus clarus HR1 reveals common genetic basis of auxotrophy among arbuscular mycorrhizal fungi.</title>
        <authorList>
            <person name="Kobayashi Y."/>
        </authorList>
    </citation>
    <scope>NUCLEOTIDE SEQUENCE [LARGE SCALE GENOMIC DNA]</scope>
    <source>
        <strain evidence="1 3">HR1</strain>
    </source>
</reference>
<comment type="caution">
    <text evidence="1">The sequence shown here is derived from an EMBL/GenBank/DDBJ whole genome shotgun (WGS) entry which is preliminary data.</text>
</comment>
<dbReference type="AlphaFoldDB" id="A0A2Z6QWF7"/>
<reference evidence="2" key="2">
    <citation type="submission" date="2019-10" db="EMBL/GenBank/DDBJ databases">
        <title>Conservation and host-specific expression of non-tandemly repeated heterogenous ribosome RNA gene in arbuscular mycorrhizal fungi.</title>
        <authorList>
            <person name="Maeda T."/>
            <person name="Kobayashi Y."/>
            <person name="Nakagawa T."/>
            <person name="Ezawa T."/>
            <person name="Yamaguchi K."/>
            <person name="Bino T."/>
            <person name="Nishimoto Y."/>
            <person name="Shigenobu S."/>
            <person name="Kawaguchi M."/>
        </authorList>
    </citation>
    <scope>NUCLEOTIDE SEQUENCE</scope>
    <source>
        <strain evidence="2">HR1</strain>
    </source>
</reference>
<dbReference type="EMBL" id="BEXD01001485">
    <property type="protein sequence ID" value="GBB94330.1"/>
    <property type="molecule type" value="Genomic_DNA"/>
</dbReference>
<evidence type="ECO:0008006" key="4">
    <source>
        <dbReference type="Google" id="ProtNLM"/>
    </source>
</evidence>
<proteinExistence type="predicted"/>
<dbReference type="InterPro" id="IPR036691">
    <property type="entry name" value="Endo/exonu/phosph_ase_sf"/>
</dbReference>
<dbReference type="Proteomes" id="UP000247702">
    <property type="component" value="Unassembled WGS sequence"/>
</dbReference>
<dbReference type="Proteomes" id="UP000615446">
    <property type="component" value="Unassembled WGS sequence"/>
</dbReference>
<sequence>MLHIGTHNINSLVENDTKLSGILDWMLENQVDIMALNKTNLDQKNELYKTPNEYKKKFYIYWSSKQQDKHKGLGVVLICTQKWNKHYQKHKIHSPYLMSVYFLFKNVYFCIWVEYVAPQDKTILHLTLKQLKKEMNEEAIRKKSNNIVHILLEDFNIITNSQVDHTSSQHSLKPKIYDDLEAIRLIDSYRKLNKEKIGNYILQRRS</sequence>
<accession>A0A2Z6QWF7</accession>
<gene>
    <name evidence="2" type="ORF">RCL2_002280400</name>
    <name evidence="1" type="ORF">RclHR1_23340001</name>
</gene>
<protein>
    <recommendedName>
        <fullName evidence="4">Endonuclease/exonuclease/phosphatase domain-containing protein</fullName>
    </recommendedName>
</protein>
<name>A0A2Z6QWF7_9GLOM</name>
<evidence type="ECO:0000313" key="3">
    <source>
        <dbReference type="Proteomes" id="UP000247702"/>
    </source>
</evidence>
<dbReference type="Gene3D" id="3.60.10.10">
    <property type="entry name" value="Endonuclease/exonuclease/phosphatase"/>
    <property type="match status" value="1"/>
</dbReference>
<keyword evidence="3" id="KW-1185">Reference proteome</keyword>
<evidence type="ECO:0000313" key="1">
    <source>
        <dbReference type="EMBL" id="GBB94330.1"/>
    </source>
</evidence>
<dbReference type="EMBL" id="BLAL01000246">
    <property type="protein sequence ID" value="GES96162.1"/>
    <property type="molecule type" value="Genomic_DNA"/>
</dbReference>
<dbReference type="SUPFAM" id="SSF56219">
    <property type="entry name" value="DNase I-like"/>
    <property type="match status" value="1"/>
</dbReference>